<feature type="non-terminal residue" evidence="6">
    <location>
        <position position="1349"/>
    </location>
</feature>
<feature type="domain" description="MoaB/Mog" evidence="5">
    <location>
        <begin position="1116"/>
        <end position="1257"/>
    </location>
</feature>
<comment type="similarity">
    <text evidence="2">In the C-terminal section; belongs to the MoeA family.</text>
</comment>
<dbReference type="Pfam" id="PF03453">
    <property type="entry name" value="MoeA_N"/>
    <property type="match status" value="2"/>
</dbReference>
<sequence>MCSREYSKLYTSTTCNITSSYSEHTGCVLDLQPHRSSTVEEKVRLIQSTLTHMPVDDSLNSQFPSLQDSIQCIGQLHSVKISKCNKQKIKKQLISSCDKNEDDIIILMGNTTVLLSLSDIAYKAIAEVIDKNISENINIWISKLTEKLTHLFNRFICGILKQTFIINMCGSYTTAMISLKKNHQVIKTLLTYLILNESETNRDSSNEYSYNECNSNEISYNNDSDDSYDNSTLYDTSKEEMENRIYKKQKQSVMISVEKAICIIQNTVCDNDYVREKIMKTNDTYGRITAKNIYSPINVPPCKTSIKRGYAVLASDGKGVRKVLKAHAMCDKISVVPGTCVRVRSGDPIPNGANTVVTPENIKILDECNDDDYFNIDKEYEIEVLVAPKINENIRNAGDEIKCSQLIIKKFTCLGPPELGILTLCSLDIIPVTELPSVGLLSISNELKESENLTLGYIYESNRVTLTSLLKKNGYDPVDFGISAYKLNAITKKIEDALDEVDVLVIMGHSNDKDILQSILREYFNAIIHFDLLNMKPGKSTTFASCTYNYKKKFFLCMSANPATVPIVAHIVLLPLLNTMHGNFFKLPIILPTCMNNHELHLRPKFSWTTVRWAEEEMFPRAYCLKNRHQDIIKYQKANALLMLPPRTWQVPKIYSNNFILIIPYVVRRDCNDQLVSGQIKDGLNEATLLGNYISRNLAGIVNVIQLAKCDKKKIKVDLTFLSTQYSGSTILLIGDTLSDVVHDAIEEVINKNVRIDINMLISSLTEGLECLINRPICGILNRSLIINMCGPYINAQESLEAFGNTILDILCLISRPDAQIFDVKKEDSCVEPCSNNNDNNKDNNSAEEFDNNCNDDNSVDQYENNINDDFDSFYNDDPKPSTSKTNDKTNDNTNDIQDFDKMEVSFEEEQSLKTSSIDFYKKQEESKMVSLEEAQNIMKTVVYKYYNRYSETIQTNDAYGRITAKDIYSSVNVPRCCVSTKHGYAVLASDGEGIRKVLKANLMLFKNISVEPGICIRVRSGDPIPDGATAVVKSVNTRVIDEHDDDNYFNIDNMEYEIVVLVAPKEGENIKKAGCEIKSNEVIKYSHSRIKTADLGILTLCDIDSISVIKLPSVGLLCIGYDVLSPGNTSTLGRVYDCNKIIVSSLLKKNGYNPVDFGISAYESNVMQYRIKDALEKVDLLVIIGRTNDKDILKLTLKIYFDANIHFGGVNMKPGKSTTFATCTFNEKRKFFLCMSANPATVPIITHVLLLPLLDILHSDSDTNILKIPTRIKTSHDLHPRPKLSWTSLEWSEKTVDMYPSAHSINVEHQHMTKYQFSNALLMLPKHTPEMPKLDANSAFLTAMFTGN</sequence>
<feature type="domain" description="MoaB/Mog" evidence="5">
    <location>
        <begin position="439"/>
        <end position="579"/>
    </location>
</feature>
<dbReference type="GO" id="GO:0007529">
    <property type="term" value="P:establishment of synaptic specificity at neuromuscular junction"/>
    <property type="evidence" value="ECO:0007669"/>
    <property type="project" value="TreeGrafter"/>
</dbReference>
<dbReference type="InterPro" id="IPR005110">
    <property type="entry name" value="MoeA_linker/N"/>
</dbReference>
<dbReference type="PANTHER" id="PTHR10192">
    <property type="entry name" value="MOLYBDOPTERIN BIOSYNTHESIS PROTEIN"/>
    <property type="match status" value="1"/>
</dbReference>
<evidence type="ECO:0000256" key="2">
    <source>
        <dbReference type="ARBA" id="ARBA00008339"/>
    </source>
</evidence>
<dbReference type="OrthoDB" id="4349954at2759"/>
<dbReference type="Gene3D" id="3.40.980.10">
    <property type="entry name" value="MoaB/Mog-like domain"/>
    <property type="match status" value="4"/>
</dbReference>
<dbReference type="EMBL" id="JAANIB010008274">
    <property type="protein sequence ID" value="KAG5323853.1"/>
    <property type="molecule type" value="Genomic_DNA"/>
</dbReference>
<dbReference type="GO" id="GO:0099634">
    <property type="term" value="C:postsynaptic specialization membrane"/>
    <property type="evidence" value="ECO:0007669"/>
    <property type="project" value="GOC"/>
</dbReference>
<feature type="non-terminal residue" evidence="6">
    <location>
        <position position="1"/>
    </location>
</feature>
<evidence type="ECO:0000313" key="7">
    <source>
        <dbReference type="Proteomes" id="UP000670152"/>
    </source>
</evidence>
<dbReference type="GO" id="GO:0072579">
    <property type="term" value="P:glycine receptor clustering"/>
    <property type="evidence" value="ECO:0007669"/>
    <property type="project" value="TreeGrafter"/>
</dbReference>
<dbReference type="SUPFAM" id="SSF53218">
    <property type="entry name" value="Molybdenum cofactor biosynthesis proteins"/>
    <property type="match status" value="3"/>
</dbReference>
<dbReference type="GO" id="GO:0098970">
    <property type="term" value="P:postsynaptic neurotransmitter receptor diffusion trapping"/>
    <property type="evidence" value="ECO:0007669"/>
    <property type="project" value="TreeGrafter"/>
</dbReference>
<dbReference type="InterPro" id="IPR001453">
    <property type="entry name" value="MoaB/Mog_dom"/>
</dbReference>
<dbReference type="InterPro" id="IPR036688">
    <property type="entry name" value="MoeA_C_domain_IV_sf"/>
</dbReference>
<dbReference type="SUPFAM" id="SSF63882">
    <property type="entry name" value="MoeA N-terminal region -like"/>
    <property type="match status" value="2"/>
</dbReference>
<keyword evidence="7" id="KW-1185">Reference proteome</keyword>
<protein>
    <recommendedName>
        <fullName evidence="3">molybdopterin adenylyltransferase</fullName>
        <ecNumber evidence="3">2.7.7.75</ecNumber>
    </recommendedName>
</protein>
<dbReference type="GO" id="GO:0061599">
    <property type="term" value="F:molybdopterin molybdotransferase activity"/>
    <property type="evidence" value="ECO:0007669"/>
    <property type="project" value="TreeGrafter"/>
</dbReference>
<comment type="caution">
    <text evidence="6">The sequence shown here is derived from an EMBL/GenBank/DDBJ whole genome shotgun (WGS) entry which is preliminary data.</text>
</comment>
<evidence type="ECO:0000259" key="5">
    <source>
        <dbReference type="SMART" id="SM00852"/>
    </source>
</evidence>
<dbReference type="Proteomes" id="UP000670152">
    <property type="component" value="Unassembled WGS sequence"/>
</dbReference>
<feature type="compositionally biased region" description="Polar residues" evidence="4">
    <location>
        <begin position="852"/>
        <end position="866"/>
    </location>
</feature>
<dbReference type="GO" id="GO:0030425">
    <property type="term" value="C:dendrite"/>
    <property type="evidence" value="ECO:0007669"/>
    <property type="project" value="TreeGrafter"/>
</dbReference>
<accession>A0A836FEZ1</accession>
<dbReference type="InterPro" id="IPR036425">
    <property type="entry name" value="MoaB/Mog-like_dom_sf"/>
</dbReference>
<evidence type="ECO:0000256" key="1">
    <source>
        <dbReference type="ARBA" id="ARBA00007589"/>
    </source>
</evidence>
<feature type="region of interest" description="Disordered" evidence="4">
    <location>
        <begin position="830"/>
        <end position="896"/>
    </location>
</feature>
<evidence type="ECO:0000256" key="3">
    <source>
        <dbReference type="ARBA" id="ARBA00012509"/>
    </source>
</evidence>
<dbReference type="InterPro" id="IPR038987">
    <property type="entry name" value="MoeA-like"/>
</dbReference>
<organism evidence="6 7">
    <name type="scientific">Acromyrmex heyeri</name>
    <dbReference type="NCBI Taxonomy" id="230685"/>
    <lineage>
        <taxon>Eukaryota</taxon>
        <taxon>Metazoa</taxon>
        <taxon>Ecdysozoa</taxon>
        <taxon>Arthropoda</taxon>
        <taxon>Hexapoda</taxon>
        <taxon>Insecta</taxon>
        <taxon>Pterygota</taxon>
        <taxon>Neoptera</taxon>
        <taxon>Endopterygota</taxon>
        <taxon>Hymenoptera</taxon>
        <taxon>Apocrita</taxon>
        <taxon>Aculeata</taxon>
        <taxon>Formicoidea</taxon>
        <taxon>Formicidae</taxon>
        <taxon>Myrmicinae</taxon>
        <taxon>Acromyrmex</taxon>
    </lineage>
</organism>
<evidence type="ECO:0000256" key="4">
    <source>
        <dbReference type="SAM" id="MobiDB-lite"/>
    </source>
</evidence>
<dbReference type="Pfam" id="PF00994">
    <property type="entry name" value="MoCF_biosynth"/>
    <property type="match status" value="2"/>
</dbReference>
<dbReference type="Gene3D" id="3.90.105.10">
    <property type="entry name" value="Molybdopterin biosynthesis moea protein, domain 2"/>
    <property type="match status" value="2"/>
</dbReference>
<dbReference type="GO" id="GO:0006777">
    <property type="term" value="P:Mo-molybdopterin cofactor biosynthetic process"/>
    <property type="evidence" value="ECO:0007669"/>
    <property type="project" value="TreeGrafter"/>
</dbReference>
<dbReference type="GO" id="GO:0061598">
    <property type="term" value="F:molybdopterin adenylyltransferase activity"/>
    <property type="evidence" value="ECO:0007669"/>
    <property type="project" value="UniProtKB-EC"/>
</dbReference>
<dbReference type="InterPro" id="IPR036135">
    <property type="entry name" value="MoeA_linker/N_sf"/>
</dbReference>
<gene>
    <name evidence="6" type="primary">Gphn_3</name>
    <name evidence="6" type="ORF">G6Z77_0012465</name>
</gene>
<dbReference type="GO" id="GO:0005829">
    <property type="term" value="C:cytosol"/>
    <property type="evidence" value="ECO:0007669"/>
    <property type="project" value="TreeGrafter"/>
</dbReference>
<dbReference type="EC" id="2.7.7.75" evidence="3"/>
<proteinExistence type="inferred from homology"/>
<dbReference type="GO" id="GO:0097112">
    <property type="term" value="P:gamma-aminobutyric acid receptor clustering"/>
    <property type="evidence" value="ECO:0007669"/>
    <property type="project" value="TreeGrafter"/>
</dbReference>
<dbReference type="Gene3D" id="2.170.190.11">
    <property type="entry name" value="Molybdopterin biosynthesis moea protein, domain 3"/>
    <property type="match status" value="2"/>
</dbReference>
<dbReference type="PANTHER" id="PTHR10192:SF5">
    <property type="entry name" value="GEPHYRIN"/>
    <property type="match status" value="1"/>
</dbReference>
<dbReference type="SMART" id="SM00852">
    <property type="entry name" value="MoCF_biosynth"/>
    <property type="match status" value="2"/>
</dbReference>
<evidence type="ECO:0000313" key="6">
    <source>
        <dbReference type="EMBL" id="KAG5323853.1"/>
    </source>
</evidence>
<comment type="similarity">
    <text evidence="1">In the N-terminal section; belongs to the MoaB/Mog family.</text>
</comment>
<reference evidence="6 7" key="1">
    <citation type="submission" date="2020-02" db="EMBL/GenBank/DDBJ databases">
        <title>Relaxed selection underlies rapid genomic changes in the transitions from sociality to social parasitism in ants.</title>
        <authorList>
            <person name="Bi X."/>
        </authorList>
    </citation>
    <scope>NUCLEOTIDE SEQUENCE [LARGE SCALE GENOMIC DNA]</scope>
    <source>
        <strain evidence="6">BGI-DK2014b</strain>
        <tissue evidence="6">Whole body</tissue>
    </source>
</reference>
<name>A0A836FEZ1_9HYME</name>
<dbReference type="Gene3D" id="2.40.340.10">
    <property type="entry name" value="MoeA, C-terminal, domain IV"/>
    <property type="match status" value="1"/>
</dbReference>